<proteinExistence type="predicted"/>
<organism evidence="1">
    <name type="scientific">bioreactor metagenome</name>
    <dbReference type="NCBI Taxonomy" id="1076179"/>
    <lineage>
        <taxon>unclassified sequences</taxon>
        <taxon>metagenomes</taxon>
        <taxon>ecological metagenomes</taxon>
    </lineage>
</organism>
<name>A0A645BXC8_9ZZZZ</name>
<dbReference type="EMBL" id="VSSQ01023186">
    <property type="protein sequence ID" value="MPM69962.1"/>
    <property type="molecule type" value="Genomic_DNA"/>
</dbReference>
<comment type="caution">
    <text evidence="1">The sequence shown here is derived from an EMBL/GenBank/DDBJ whole genome shotgun (WGS) entry which is preliminary data.</text>
</comment>
<reference evidence="1" key="1">
    <citation type="submission" date="2019-08" db="EMBL/GenBank/DDBJ databases">
        <authorList>
            <person name="Kucharzyk K."/>
            <person name="Murdoch R.W."/>
            <person name="Higgins S."/>
            <person name="Loffler F."/>
        </authorList>
    </citation>
    <scope>NUCLEOTIDE SEQUENCE</scope>
</reference>
<dbReference type="AlphaFoldDB" id="A0A645BXC8"/>
<sequence>MRAYADSTELRKNQLSVRNDIGKSGLGNTIDQLCRSESSFSSGTPDIYAPRIQYQQPTVEPGQLFAQGIERQFIIGTDKYGRSFLGDSDSIESRFDRIIHPANAPAYFPCPKHIPDGQLR</sequence>
<protein>
    <submittedName>
        <fullName evidence="1">Uncharacterized protein</fullName>
    </submittedName>
</protein>
<evidence type="ECO:0000313" key="1">
    <source>
        <dbReference type="EMBL" id="MPM69962.1"/>
    </source>
</evidence>
<accession>A0A645BXC8</accession>
<gene>
    <name evidence="1" type="ORF">SDC9_116910</name>
</gene>